<accession>A0A225DUF9</accession>
<reference evidence="2" key="1">
    <citation type="submission" date="2017-06" db="EMBL/GenBank/DDBJ databases">
        <title>Genome analysis of Fimbriiglobus ruber SP5, the first member of the order Planctomycetales with confirmed chitinolytic capability.</title>
        <authorList>
            <person name="Ravin N.V."/>
            <person name="Rakitin A.L."/>
            <person name="Ivanova A.A."/>
            <person name="Beletsky A.V."/>
            <person name="Kulichevskaya I.S."/>
            <person name="Mardanov A.V."/>
            <person name="Dedysh S.N."/>
        </authorList>
    </citation>
    <scope>NUCLEOTIDE SEQUENCE [LARGE SCALE GENOMIC DNA]</scope>
    <source>
        <strain evidence="2">SP5</strain>
    </source>
</reference>
<dbReference type="Proteomes" id="UP000214646">
    <property type="component" value="Unassembled WGS sequence"/>
</dbReference>
<name>A0A225DUF9_9BACT</name>
<evidence type="ECO:0000313" key="1">
    <source>
        <dbReference type="EMBL" id="OWK43284.1"/>
    </source>
</evidence>
<proteinExistence type="predicted"/>
<keyword evidence="2" id="KW-1185">Reference proteome</keyword>
<gene>
    <name evidence="1" type="ORF">FRUB_02883</name>
</gene>
<evidence type="ECO:0000313" key="2">
    <source>
        <dbReference type="Proteomes" id="UP000214646"/>
    </source>
</evidence>
<organism evidence="1 2">
    <name type="scientific">Fimbriiglobus ruber</name>
    <dbReference type="NCBI Taxonomy" id="1908690"/>
    <lineage>
        <taxon>Bacteria</taxon>
        <taxon>Pseudomonadati</taxon>
        <taxon>Planctomycetota</taxon>
        <taxon>Planctomycetia</taxon>
        <taxon>Gemmatales</taxon>
        <taxon>Gemmataceae</taxon>
        <taxon>Fimbriiglobus</taxon>
    </lineage>
</organism>
<protein>
    <submittedName>
        <fullName evidence="1">Uncharacterized protein</fullName>
    </submittedName>
</protein>
<comment type="caution">
    <text evidence="1">The sequence shown here is derived from an EMBL/GenBank/DDBJ whole genome shotgun (WGS) entry which is preliminary data.</text>
</comment>
<dbReference type="EMBL" id="NIDE01000004">
    <property type="protein sequence ID" value="OWK43284.1"/>
    <property type="molecule type" value="Genomic_DNA"/>
</dbReference>
<dbReference type="AlphaFoldDB" id="A0A225DUF9"/>
<sequence length="52" mass="5711">MHRCQSTGDLLGCQRLVIVTSCCFGGYENFGTIRQVDRLLEFDAAVADDASQ</sequence>